<dbReference type="OrthoDB" id="2886209at2"/>
<dbReference type="EMBL" id="FOXD01000009">
    <property type="protein sequence ID" value="SFP72361.1"/>
    <property type="molecule type" value="Genomic_DNA"/>
</dbReference>
<accession>A0A1I5SNZ3</accession>
<feature type="transmembrane region" description="Helical" evidence="1">
    <location>
        <begin position="82"/>
        <end position="99"/>
    </location>
</feature>
<keyword evidence="1" id="KW-1133">Transmembrane helix</keyword>
<feature type="domain" description="DUF1468" evidence="2">
    <location>
        <begin position="17"/>
        <end position="133"/>
    </location>
</feature>
<dbReference type="Proteomes" id="UP000198892">
    <property type="component" value="Unassembled WGS sequence"/>
</dbReference>
<organism evidence="3 4">
    <name type="scientific">Salibacterium halotolerans</name>
    <dbReference type="NCBI Taxonomy" id="1884432"/>
    <lineage>
        <taxon>Bacteria</taxon>
        <taxon>Bacillati</taxon>
        <taxon>Bacillota</taxon>
        <taxon>Bacilli</taxon>
        <taxon>Bacillales</taxon>
        <taxon>Bacillaceae</taxon>
    </lineage>
</organism>
<feature type="transmembrane region" description="Helical" evidence="1">
    <location>
        <begin position="59"/>
        <end position="76"/>
    </location>
</feature>
<sequence>MSDFFTIEMSYNTYHIIFPRIILGILIILGLILLAANIKKVVGKEGNGVSFKFFTENYDKLKLYGTMILLIVYALALPRLGFLAASLLFMFAITLLYIGNVKLRSIFISLSNSLATVLIVWYVFGNLFSITLP</sequence>
<dbReference type="InterPro" id="IPR009936">
    <property type="entry name" value="DUF1468"/>
</dbReference>
<evidence type="ECO:0000313" key="4">
    <source>
        <dbReference type="Proteomes" id="UP000198892"/>
    </source>
</evidence>
<gene>
    <name evidence="3" type="ORF">SAMN05518683_10928</name>
</gene>
<feature type="transmembrane region" description="Helical" evidence="1">
    <location>
        <begin position="16"/>
        <end position="38"/>
    </location>
</feature>
<protein>
    <submittedName>
        <fullName evidence="3">Tripartite tricarboxylate transporter TctB family protein</fullName>
    </submittedName>
</protein>
<evidence type="ECO:0000259" key="2">
    <source>
        <dbReference type="Pfam" id="PF07331"/>
    </source>
</evidence>
<reference evidence="4" key="1">
    <citation type="submission" date="2016-10" db="EMBL/GenBank/DDBJ databases">
        <authorList>
            <person name="Varghese N."/>
            <person name="Submissions S."/>
        </authorList>
    </citation>
    <scope>NUCLEOTIDE SEQUENCE [LARGE SCALE GENOMIC DNA]</scope>
    <source>
        <strain evidence="4">S7</strain>
    </source>
</reference>
<evidence type="ECO:0000256" key="1">
    <source>
        <dbReference type="SAM" id="Phobius"/>
    </source>
</evidence>
<dbReference type="AlphaFoldDB" id="A0A1I5SNZ3"/>
<dbReference type="Pfam" id="PF07331">
    <property type="entry name" value="TctB"/>
    <property type="match status" value="1"/>
</dbReference>
<keyword evidence="1" id="KW-0472">Membrane</keyword>
<dbReference type="STRING" id="1884432.SAMN05518683_10928"/>
<keyword evidence="4" id="KW-1185">Reference proteome</keyword>
<proteinExistence type="predicted"/>
<keyword evidence="1" id="KW-0812">Transmembrane</keyword>
<dbReference type="RefSeq" id="WP_093336956.1">
    <property type="nucleotide sequence ID" value="NZ_FOXD01000009.1"/>
</dbReference>
<evidence type="ECO:0000313" key="3">
    <source>
        <dbReference type="EMBL" id="SFP72361.1"/>
    </source>
</evidence>
<name>A0A1I5SNZ3_9BACI</name>
<feature type="transmembrane region" description="Helical" evidence="1">
    <location>
        <begin position="106"/>
        <end position="124"/>
    </location>
</feature>